<organism evidence="1 2">
    <name type="scientific">Phytoactinopolyspora mesophila</name>
    <dbReference type="NCBI Taxonomy" id="2650750"/>
    <lineage>
        <taxon>Bacteria</taxon>
        <taxon>Bacillati</taxon>
        <taxon>Actinomycetota</taxon>
        <taxon>Actinomycetes</taxon>
        <taxon>Jiangellales</taxon>
        <taxon>Jiangellaceae</taxon>
        <taxon>Phytoactinopolyspora</taxon>
    </lineage>
</organism>
<keyword evidence="2" id="KW-1185">Reference proteome</keyword>
<proteinExistence type="predicted"/>
<dbReference type="Proteomes" id="UP000460435">
    <property type="component" value="Unassembled WGS sequence"/>
</dbReference>
<accession>A0A7K3M9F1</accession>
<name>A0A7K3M9F1_9ACTN</name>
<reference evidence="1 2" key="1">
    <citation type="submission" date="2019-11" db="EMBL/GenBank/DDBJ databases">
        <authorList>
            <person name="Li X.-J."/>
            <person name="Feng X.-M."/>
        </authorList>
    </citation>
    <scope>NUCLEOTIDE SEQUENCE [LARGE SCALE GENOMIC DNA]</scope>
    <source>
        <strain evidence="1 2">XMNu-373</strain>
    </source>
</reference>
<gene>
    <name evidence="1" type="ORF">F7O44_22855</name>
</gene>
<dbReference type="Pfam" id="PF13822">
    <property type="entry name" value="ACC_epsilon"/>
    <property type="match status" value="1"/>
</dbReference>
<sequence>MSDESMPLVRVIKGHPTDDELAAVVTVVSAKAAAAADQPAPARPSTWAAYWRTVRAPLKPGPGAWRASALPH</sequence>
<dbReference type="GO" id="GO:0004658">
    <property type="term" value="F:propionyl-CoA carboxylase activity"/>
    <property type="evidence" value="ECO:0007669"/>
    <property type="project" value="InterPro"/>
</dbReference>
<comment type="caution">
    <text evidence="1">The sequence shown here is derived from an EMBL/GenBank/DDBJ whole genome shotgun (WGS) entry which is preliminary data.</text>
</comment>
<dbReference type="InterPro" id="IPR032716">
    <property type="entry name" value="ACC_epsilon"/>
</dbReference>
<dbReference type="AlphaFoldDB" id="A0A7K3M9F1"/>
<evidence type="ECO:0000313" key="1">
    <source>
        <dbReference type="EMBL" id="NDL59919.1"/>
    </source>
</evidence>
<protein>
    <submittedName>
        <fullName evidence="1">Acyl-CoA carboxylase subunit epsilon</fullName>
    </submittedName>
</protein>
<dbReference type="EMBL" id="WLZY01000009">
    <property type="protein sequence ID" value="NDL59919.1"/>
    <property type="molecule type" value="Genomic_DNA"/>
</dbReference>
<dbReference type="RefSeq" id="WP_162452631.1">
    <property type="nucleotide sequence ID" value="NZ_WLZY01000009.1"/>
</dbReference>
<evidence type="ECO:0000313" key="2">
    <source>
        <dbReference type="Proteomes" id="UP000460435"/>
    </source>
</evidence>
<dbReference type="GO" id="GO:0003989">
    <property type="term" value="F:acetyl-CoA carboxylase activity"/>
    <property type="evidence" value="ECO:0007669"/>
    <property type="project" value="InterPro"/>
</dbReference>